<feature type="non-terminal residue" evidence="1">
    <location>
        <position position="1"/>
    </location>
</feature>
<dbReference type="AlphaFoldDB" id="A0A381W771"/>
<sequence>VNHIINLERQRFIRDCKQVLKGEKVTDSLRRTIIHSSPGHVEYLKRDLDDTEARLVDIVIAKVKEDSTKALSASSQRINILAISVLENLSTESSEFAIDEIMKRYRESINPVKALYYDLQEIMFLYDGKPKNKHHQFLINKFKDIESFEHIIDAIDRDLSDLSECKQRVNKLKREHNYPNTSEHLKKIVDLYNEMIQWKTLFEKFPEWINENSLPLDPKGTNNFCTTITKFFK</sequence>
<reference evidence="1" key="1">
    <citation type="submission" date="2018-05" db="EMBL/GenBank/DDBJ databases">
        <authorList>
            <person name="Lanie J.A."/>
            <person name="Ng W.-L."/>
            <person name="Kazmierczak K.M."/>
            <person name="Andrzejewski T.M."/>
            <person name="Davidsen T.M."/>
            <person name="Wayne K.J."/>
            <person name="Tettelin H."/>
            <person name="Glass J.I."/>
            <person name="Rusch D."/>
            <person name="Podicherti R."/>
            <person name="Tsui H.-C.T."/>
            <person name="Winkler M.E."/>
        </authorList>
    </citation>
    <scope>NUCLEOTIDE SEQUENCE</scope>
</reference>
<accession>A0A381W771</accession>
<protein>
    <submittedName>
        <fullName evidence="1">Uncharacterized protein</fullName>
    </submittedName>
</protein>
<proteinExistence type="predicted"/>
<gene>
    <name evidence="1" type="ORF">METZ01_LOCUS100692</name>
</gene>
<dbReference type="EMBL" id="UINC01010781">
    <property type="protein sequence ID" value="SVA47838.1"/>
    <property type="molecule type" value="Genomic_DNA"/>
</dbReference>
<organism evidence="1">
    <name type="scientific">marine metagenome</name>
    <dbReference type="NCBI Taxonomy" id="408172"/>
    <lineage>
        <taxon>unclassified sequences</taxon>
        <taxon>metagenomes</taxon>
        <taxon>ecological metagenomes</taxon>
    </lineage>
</organism>
<evidence type="ECO:0000313" key="1">
    <source>
        <dbReference type="EMBL" id="SVA47838.1"/>
    </source>
</evidence>
<name>A0A381W771_9ZZZZ</name>